<dbReference type="EMBL" id="BSUN01000001">
    <property type="protein sequence ID" value="GMA36369.1"/>
    <property type="molecule type" value="Genomic_DNA"/>
</dbReference>
<sequence>MVLPHPNLEAYLDEKAFPAHVRLASYARDDFQELVAEAGMVITDYSSNAFEAAIAGRAVLYYQFDRDNFYAGGHVYRKGYFDYEADGFGPVATDLDGALAEIAALAATGFSRPDLYEERARAAFAACDGTSCAKVVEAIEAGIVGRAGRRTSTNDK</sequence>
<protein>
    <recommendedName>
        <fullName evidence="3">CDP-Glycerol:Poly(Glycerophosphate) glycerophosphotransferase</fullName>
    </recommendedName>
</protein>
<dbReference type="Gene3D" id="3.40.50.12580">
    <property type="match status" value="1"/>
</dbReference>
<dbReference type="Pfam" id="PF04464">
    <property type="entry name" value="Glyphos_transf"/>
    <property type="match status" value="1"/>
</dbReference>
<comment type="caution">
    <text evidence="1">The sequence shown here is derived from an EMBL/GenBank/DDBJ whole genome shotgun (WGS) entry which is preliminary data.</text>
</comment>
<dbReference type="SUPFAM" id="SSF53756">
    <property type="entry name" value="UDP-Glycosyltransferase/glycogen phosphorylase"/>
    <property type="match status" value="1"/>
</dbReference>
<dbReference type="Proteomes" id="UP001157125">
    <property type="component" value="Unassembled WGS sequence"/>
</dbReference>
<keyword evidence="2" id="KW-1185">Reference proteome</keyword>
<evidence type="ECO:0008006" key="3">
    <source>
        <dbReference type="Google" id="ProtNLM"/>
    </source>
</evidence>
<dbReference type="InterPro" id="IPR007554">
    <property type="entry name" value="Glycerophosphate_synth"/>
</dbReference>
<proteinExistence type="predicted"/>
<name>A0ABQ6IEQ9_9MICO</name>
<organism evidence="1 2">
    <name type="scientific">Demequina litorisediminis</name>
    <dbReference type="NCBI Taxonomy" id="1849022"/>
    <lineage>
        <taxon>Bacteria</taxon>
        <taxon>Bacillati</taxon>
        <taxon>Actinomycetota</taxon>
        <taxon>Actinomycetes</taxon>
        <taxon>Micrococcales</taxon>
        <taxon>Demequinaceae</taxon>
        <taxon>Demequina</taxon>
    </lineage>
</organism>
<evidence type="ECO:0000313" key="1">
    <source>
        <dbReference type="EMBL" id="GMA36369.1"/>
    </source>
</evidence>
<accession>A0ABQ6IEQ9</accession>
<evidence type="ECO:0000313" key="2">
    <source>
        <dbReference type="Proteomes" id="UP001157125"/>
    </source>
</evidence>
<dbReference type="InterPro" id="IPR043148">
    <property type="entry name" value="TagF_C"/>
</dbReference>
<reference evidence="2" key="1">
    <citation type="journal article" date="2019" name="Int. J. Syst. Evol. Microbiol.">
        <title>The Global Catalogue of Microorganisms (GCM) 10K type strain sequencing project: providing services to taxonomists for standard genome sequencing and annotation.</title>
        <authorList>
            <consortium name="The Broad Institute Genomics Platform"/>
            <consortium name="The Broad Institute Genome Sequencing Center for Infectious Disease"/>
            <person name="Wu L."/>
            <person name="Ma J."/>
        </authorList>
    </citation>
    <scope>NUCLEOTIDE SEQUENCE [LARGE SCALE GENOMIC DNA]</scope>
    <source>
        <strain evidence="2">NBRC 112299</strain>
    </source>
</reference>
<gene>
    <name evidence="1" type="ORF">GCM10025876_25730</name>
</gene>